<sequence length="456" mass="48842">MFERLISVIRGSILGTQASDAADDGKDVTAPCQHAPAASATPARDDAGTGFLCRELVVGRDQRVAGYRFVLREGTRNRIRTGDRRIHHVYAEILVRDIAQANIGRLLGHRAAFLDIPDSFVGHPSLLGLPAANTVLILTRIAAEGAPDNGTLLEGVRRLRSAGYRVGVAAEELLGDRADLLPEADFYTAQAAAANPTHLRAAVSRLKAAGGHGLLLVSDLPSADDFQLCLSLGAALFQGPFITRREDWSGNRLAPNSARLSALIARLRSDADTGELVALLKQDAALSLRLMRYINSPGVGLQREVASIDAALLQLGRERLYRWLLLLLYGADKGTPRSSAAMENALVRARLMELLGEGRPQRERDSLYLTGLLSLVDVILEVPLHDAIRSLGVAPDIEEAVVHGTGPLADLLRLAVACENGDEDGVQAAAACCGIAPTEANRRHLQAFSWALEING</sequence>
<dbReference type="InterPro" id="IPR013976">
    <property type="entry name" value="HDOD"/>
</dbReference>
<organism evidence="2 3">
    <name type="scientific">Aromatoleum toluolicum</name>
    <dbReference type="NCBI Taxonomy" id="90060"/>
    <lineage>
        <taxon>Bacteria</taxon>
        <taxon>Pseudomonadati</taxon>
        <taxon>Pseudomonadota</taxon>
        <taxon>Betaproteobacteria</taxon>
        <taxon>Rhodocyclales</taxon>
        <taxon>Rhodocyclaceae</taxon>
        <taxon>Aromatoleum</taxon>
    </lineage>
</organism>
<dbReference type="SUPFAM" id="SSF109604">
    <property type="entry name" value="HD-domain/PDEase-like"/>
    <property type="match status" value="1"/>
</dbReference>
<feature type="domain" description="HDOD" evidence="1">
    <location>
        <begin position="253"/>
        <end position="439"/>
    </location>
</feature>
<evidence type="ECO:0000313" key="2">
    <source>
        <dbReference type="EMBL" id="NMF98579.1"/>
    </source>
</evidence>
<dbReference type="Gene3D" id="1.10.3210.10">
    <property type="entry name" value="Hypothetical protein af1432"/>
    <property type="match status" value="1"/>
</dbReference>
<gene>
    <name evidence="2" type="ORF">GPA27_14410</name>
</gene>
<dbReference type="PANTHER" id="PTHR33525">
    <property type="match status" value="1"/>
</dbReference>
<comment type="caution">
    <text evidence="2">The sequence shown here is derived from an EMBL/GenBank/DDBJ whole genome shotgun (WGS) entry which is preliminary data.</text>
</comment>
<dbReference type="PANTHER" id="PTHR33525:SF4">
    <property type="entry name" value="CYCLIC DI-GMP PHOSPHODIESTERASE CDGJ"/>
    <property type="match status" value="1"/>
</dbReference>
<dbReference type="RefSeq" id="WP_169141321.1">
    <property type="nucleotide sequence ID" value="NZ_WTVS01000028.1"/>
</dbReference>
<dbReference type="EMBL" id="WTVS01000028">
    <property type="protein sequence ID" value="NMF98579.1"/>
    <property type="molecule type" value="Genomic_DNA"/>
</dbReference>
<protein>
    <submittedName>
        <fullName evidence="2">HDOD domain-containing protein</fullName>
    </submittedName>
</protein>
<name>A0ABX1NH45_9RHOO</name>
<accession>A0ABX1NH45</accession>
<dbReference type="Proteomes" id="UP000634522">
    <property type="component" value="Unassembled WGS sequence"/>
</dbReference>
<dbReference type="Pfam" id="PF08668">
    <property type="entry name" value="HDOD"/>
    <property type="match status" value="1"/>
</dbReference>
<dbReference type="PROSITE" id="PS51833">
    <property type="entry name" value="HDOD"/>
    <property type="match status" value="1"/>
</dbReference>
<evidence type="ECO:0000259" key="1">
    <source>
        <dbReference type="PROSITE" id="PS51833"/>
    </source>
</evidence>
<proteinExistence type="predicted"/>
<reference evidence="2 3" key="1">
    <citation type="submission" date="2019-12" db="EMBL/GenBank/DDBJ databases">
        <title>Comparative genomics gives insights into the taxonomy of the Azoarcus-Aromatoleum group and reveals separate origins of nif in the plant-associated Azoarcus and non-plant-associated Aromatoleum sub-groups.</title>
        <authorList>
            <person name="Lafos M."/>
            <person name="Maluk M."/>
            <person name="Batista M."/>
            <person name="Junghare M."/>
            <person name="Carmona M."/>
            <person name="Faoro H."/>
            <person name="Cruz L.M."/>
            <person name="Battistoni F."/>
            <person name="De Souza E."/>
            <person name="Pedrosa F."/>
            <person name="Chen W.-M."/>
            <person name="Poole P.S."/>
            <person name="Dixon R.A."/>
            <person name="James E.K."/>
        </authorList>
    </citation>
    <scope>NUCLEOTIDE SEQUENCE [LARGE SCALE GENOMIC DNA]</scope>
    <source>
        <strain evidence="2 3">T</strain>
    </source>
</reference>
<dbReference type="InterPro" id="IPR052340">
    <property type="entry name" value="RNase_Y/CdgJ"/>
</dbReference>
<evidence type="ECO:0000313" key="3">
    <source>
        <dbReference type="Proteomes" id="UP000634522"/>
    </source>
</evidence>
<keyword evidence="3" id="KW-1185">Reference proteome</keyword>